<protein>
    <submittedName>
        <fullName evidence="1">Uncharacterized protein</fullName>
    </submittedName>
</protein>
<gene>
    <name evidence="1" type="ORF">SAMN04244553_5343</name>
</gene>
<reference evidence="1 2" key="1">
    <citation type="submission" date="2017-09" db="EMBL/GenBank/DDBJ databases">
        <authorList>
            <person name="Ehlers B."/>
            <person name="Leendertz F.H."/>
        </authorList>
    </citation>
    <scope>NUCLEOTIDE SEQUENCE [LARGE SCALE GENOMIC DNA]</scope>
    <source>
        <strain evidence="1 2">DSM 45537</strain>
    </source>
</reference>
<sequence length="46" mass="4654">MVRGSSGSVAVPFDAPVDSLSDVLDTIRLRGEQLAVARGVDIAGVG</sequence>
<evidence type="ECO:0000313" key="1">
    <source>
        <dbReference type="EMBL" id="SNY88371.1"/>
    </source>
</evidence>
<dbReference type="Proteomes" id="UP000219565">
    <property type="component" value="Unassembled WGS sequence"/>
</dbReference>
<evidence type="ECO:0000313" key="2">
    <source>
        <dbReference type="Proteomes" id="UP000219565"/>
    </source>
</evidence>
<organism evidence="1 2">
    <name type="scientific">Nocardia amikacinitolerans</name>
    <dbReference type="NCBI Taxonomy" id="756689"/>
    <lineage>
        <taxon>Bacteria</taxon>
        <taxon>Bacillati</taxon>
        <taxon>Actinomycetota</taxon>
        <taxon>Actinomycetes</taxon>
        <taxon>Mycobacteriales</taxon>
        <taxon>Nocardiaceae</taxon>
        <taxon>Nocardia</taxon>
    </lineage>
</organism>
<name>A0A285LYG9_9NOCA</name>
<keyword evidence="2" id="KW-1185">Reference proteome</keyword>
<dbReference type="EMBL" id="OBEG01000006">
    <property type="protein sequence ID" value="SNY88371.1"/>
    <property type="molecule type" value="Genomic_DNA"/>
</dbReference>
<accession>A0A285LYG9</accession>
<proteinExistence type="predicted"/>
<dbReference type="AlphaFoldDB" id="A0A285LYG9"/>